<evidence type="ECO:0000313" key="1">
    <source>
        <dbReference type="EMBL" id="SET67105.1"/>
    </source>
</evidence>
<dbReference type="InterPro" id="IPR013783">
    <property type="entry name" value="Ig-like_fold"/>
</dbReference>
<dbReference type="InterPro" id="IPR017853">
    <property type="entry name" value="GH"/>
</dbReference>
<organism evidence="1 2">
    <name type="scientific">Nitrosomonas marina</name>
    <dbReference type="NCBI Taxonomy" id="917"/>
    <lineage>
        <taxon>Bacteria</taxon>
        <taxon>Pseudomonadati</taxon>
        <taxon>Pseudomonadota</taxon>
        <taxon>Betaproteobacteria</taxon>
        <taxon>Nitrosomonadales</taxon>
        <taxon>Nitrosomonadaceae</taxon>
        <taxon>Nitrosomonas</taxon>
    </lineage>
</organism>
<dbReference type="Proteomes" id="UP000199345">
    <property type="component" value="Unassembled WGS sequence"/>
</dbReference>
<sequence>MYENFGAVVSDHTVEFKLFFPDTAKDSSQYINGGLPRITRIQVIGDFQSELGVNNWDFAHAPELVKTDHPNGILYTYTIDQLSDGFYQYKYFVTYDDGTTRWCGDPCSKYVATEHKNAAFVIGGHSTNVKPIGEHVPFHDLVIYELMIDDFTAGFRENRAPVDAVKDKIDYLADLGINAVEFMPWTAWRGGEFSWGYNPFLFLRSRTAISKTRPIR</sequence>
<evidence type="ECO:0000313" key="2">
    <source>
        <dbReference type="Proteomes" id="UP000199345"/>
    </source>
</evidence>
<keyword evidence="2" id="KW-1185">Reference proteome</keyword>
<protein>
    <recommendedName>
        <fullName evidence="3">1,4-alpha-glucan branching enzyme</fullName>
    </recommendedName>
</protein>
<dbReference type="Gene3D" id="3.20.20.80">
    <property type="entry name" value="Glycosidases"/>
    <property type="match status" value="1"/>
</dbReference>
<gene>
    <name evidence="1" type="ORF">SAMN05216326_1582</name>
</gene>
<dbReference type="Gene3D" id="2.60.40.10">
    <property type="entry name" value="Immunoglobulins"/>
    <property type="match status" value="1"/>
</dbReference>
<reference evidence="2" key="1">
    <citation type="submission" date="2016-10" db="EMBL/GenBank/DDBJ databases">
        <authorList>
            <person name="Varghese N."/>
            <person name="Submissions S."/>
        </authorList>
    </citation>
    <scope>NUCLEOTIDE SEQUENCE [LARGE SCALE GENOMIC DNA]</scope>
    <source>
        <strain evidence="2">Nm71</strain>
    </source>
</reference>
<dbReference type="RefSeq" id="WP_218143007.1">
    <property type="nucleotide sequence ID" value="NZ_FOIA01000058.1"/>
</dbReference>
<evidence type="ECO:0008006" key="3">
    <source>
        <dbReference type="Google" id="ProtNLM"/>
    </source>
</evidence>
<dbReference type="SUPFAM" id="SSF51445">
    <property type="entry name" value="(Trans)glycosidases"/>
    <property type="match status" value="1"/>
</dbReference>
<name>A0A1I0GAG3_9PROT</name>
<dbReference type="AlphaFoldDB" id="A0A1I0GAG3"/>
<proteinExistence type="predicted"/>
<accession>A0A1I0GAG3</accession>
<dbReference type="EMBL" id="FOIA01000058">
    <property type="protein sequence ID" value="SET67105.1"/>
    <property type="molecule type" value="Genomic_DNA"/>
</dbReference>
<dbReference type="PANTHER" id="PTHR43002">
    <property type="entry name" value="GLYCOGEN DEBRANCHING ENZYME"/>
    <property type="match status" value="1"/>
</dbReference>